<accession>A0ACC2BU68</accession>
<evidence type="ECO:0000313" key="2">
    <source>
        <dbReference type="Proteomes" id="UP001162992"/>
    </source>
</evidence>
<keyword evidence="2" id="KW-1185">Reference proteome</keyword>
<comment type="caution">
    <text evidence="1">The sequence shown here is derived from an EMBL/GenBank/DDBJ whole genome shotgun (WGS) entry which is preliminary data.</text>
</comment>
<dbReference type="Proteomes" id="UP001162992">
    <property type="component" value="Chromosome 13"/>
</dbReference>
<dbReference type="EMBL" id="CM055104">
    <property type="protein sequence ID" value="KAJ7533280.1"/>
    <property type="molecule type" value="Genomic_DNA"/>
</dbReference>
<organism evidence="1 2">
    <name type="scientific">Diphasiastrum complanatum</name>
    <name type="common">Issler's clubmoss</name>
    <name type="synonym">Lycopodium complanatum</name>
    <dbReference type="NCBI Taxonomy" id="34168"/>
    <lineage>
        <taxon>Eukaryota</taxon>
        <taxon>Viridiplantae</taxon>
        <taxon>Streptophyta</taxon>
        <taxon>Embryophyta</taxon>
        <taxon>Tracheophyta</taxon>
        <taxon>Lycopodiopsida</taxon>
        <taxon>Lycopodiales</taxon>
        <taxon>Lycopodiaceae</taxon>
        <taxon>Lycopodioideae</taxon>
        <taxon>Diphasiastrum</taxon>
    </lineage>
</organism>
<protein>
    <submittedName>
        <fullName evidence="1">Uncharacterized protein</fullName>
    </submittedName>
</protein>
<sequence>MLKASLSSSSSVAVAAEASRSKALLLTNLALNIIRGGSETARNWPSKNSTAALCEIRERAKKADFILEVRDARIPVSSTNEVLRELGTSTNHFIVLNKMDLANPSMTWKAYYQLHEQWHVFVNTHNKDSVKDMLKEMKVPLDEMLKQEKPLLGLVVGVPNIGKSALINSLQLTVGNSQPAKERAKKAEVGPLPGITKKISSYQIDYFPKMYLLDTPGVLPPEICDAERTLKLAITGVLDDAYIDEEQLARYVLALLSVNHSSLHAKWLAEAELKGLLNASGDNLKAKKRRQDPDSKFEVRGIIASTRMNFGGDLANEDEINSLIDTQIRELRRTFLIPDGAGDWKKAAKKILNLYRTGKLGSYTWDNVPV</sequence>
<reference evidence="2" key="1">
    <citation type="journal article" date="2024" name="Proc. Natl. Acad. Sci. U.S.A.">
        <title>Extraordinary preservation of gene collinearity over three hundred million years revealed in homosporous lycophytes.</title>
        <authorList>
            <person name="Li C."/>
            <person name="Wickell D."/>
            <person name="Kuo L.Y."/>
            <person name="Chen X."/>
            <person name="Nie B."/>
            <person name="Liao X."/>
            <person name="Peng D."/>
            <person name="Ji J."/>
            <person name="Jenkins J."/>
            <person name="Williams M."/>
            <person name="Shu S."/>
            <person name="Plott C."/>
            <person name="Barry K."/>
            <person name="Rajasekar S."/>
            <person name="Grimwood J."/>
            <person name="Han X."/>
            <person name="Sun S."/>
            <person name="Hou Z."/>
            <person name="He W."/>
            <person name="Dai G."/>
            <person name="Sun C."/>
            <person name="Schmutz J."/>
            <person name="Leebens-Mack J.H."/>
            <person name="Li F.W."/>
            <person name="Wang L."/>
        </authorList>
    </citation>
    <scope>NUCLEOTIDE SEQUENCE [LARGE SCALE GENOMIC DNA]</scope>
    <source>
        <strain evidence="2">cv. PW_Plant_1</strain>
    </source>
</reference>
<gene>
    <name evidence="1" type="ORF">O6H91_13G040600</name>
</gene>
<name>A0ACC2BU68_DIPCM</name>
<proteinExistence type="predicted"/>
<evidence type="ECO:0000313" key="1">
    <source>
        <dbReference type="EMBL" id="KAJ7533280.1"/>
    </source>
</evidence>